<dbReference type="Pfam" id="PF13499">
    <property type="entry name" value="EF-hand_7"/>
    <property type="match status" value="1"/>
</dbReference>
<reference evidence="5" key="1">
    <citation type="submission" date="2021-01" db="EMBL/GenBank/DDBJ databases">
        <authorList>
            <person name="Corre E."/>
            <person name="Pelletier E."/>
            <person name="Niang G."/>
            <person name="Scheremetjew M."/>
            <person name="Finn R."/>
            <person name="Kale V."/>
            <person name="Holt S."/>
            <person name="Cochrane G."/>
            <person name="Meng A."/>
            <person name="Brown T."/>
            <person name="Cohen L."/>
        </authorList>
    </citation>
    <scope>NUCLEOTIDE SEQUENCE</scope>
    <source>
        <strain evidence="5">CCCM811</strain>
    </source>
</reference>
<dbReference type="InterPro" id="IPR018247">
    <property type="entry name" value="EF_Hand_1_Ca_BS"/>
</dbReference>
<dbReference type="PANTHER" id="PTHR34524:SF6">
    <property type="entry name" value="CALCYPHOSINE LIKE"/>
    <property type="match status" value="1"/>
</dbReference>
<dbReference type="GO" id="GO:0005509">
    <property type="term" value="F:calcium ion binding"/>
    <property type="evidence" value="ECO:0007669"/>
    <property type="project" value="InterPro"/>
</dbReference>
<keyword evidence="1" id="KW-0479">Metal-binding</keyword>
<keyword evidence="3" id="KW-0106">Calcium</keyword>
<dbReference type="AlphaFoldDB" id="A0A7S4DP91"/>
<accession>A0A7S4DP91</accession>
<name>A0A7S4DP91_9EUKA</name>
<feature type="domain" description="EF-hand" evidence="4">
    <location>
        <begin position="254"/>
        <end position="289"/>
    </location>
</feature>
<sequence length="320" mass="36999">MKRGFCDDDDQFPAGKRISTLDLPHNPKNVQTVATALFDELHGKGRPIELKGAGDQLSWQGFSKLCETAGCDVVRARMLWNEADRDRSGYLDRHEFFLFCARQDIYPTVARMYVVVRKKNIAQKQRLMAADELFDFLDKNKDNMLSWEEFKVLCRGAGCNAKQAMVFWNATDSDESGELDRYEFRKFVSSDSIWPEMRRLYKQLQDIKIHETKEIAKLVFEELKAAAQTTNMDFKEDELSFKQFKMLCKKAGATSEEEAKRIFIQTDQDDSGFISIKEFYYFCARSDVRPVMKKIATMIAERRKAARGDEAKKEGGKVED</sequence>
<feature type="domain" description="EF-hand" evidence="4">
    <location>
        <begin position="71"/>
        <end position="106"/>
    </location>
</feature>
<dbReference type="InterPro" id="IPR011992">
    <property type="entry name" value="EF-hand-dom_pair"/>
</dbReference>
<evidence type="ECO:0000256" key="3">
    <source>
        <dbReference type="ARBA" id="ARBA00022837"/>
    </source>
</evidence>
<proteinExistence type="predicted"/>
<evidence type="ECO:0000256" key="1">
    <source>
        <dbReference type="ARBA" id="ARBA00022723"/>
    </source>
</evidence>
<evidence type="ECO:0000313" key="5">
    <source>
        <dbReference type="EMBL" id="CAE0661318.1"/>
    </source>
</evidence>
<dbReference type="InterPro" id="IPR002048">
    <property type="entry name" value="EF_hand_dom"/>
</dbReference>
<dbReference type="PROSITE" id="PS50222">
    <property type="entry name" value="EF_HAND_2"/>
    <property type="match status" value="3"/>
</dbReference>
<dbReference type="PANTHER" id="PTHR34524">
    <property type="entry name" value="CALCYPHOSIN"/>
    <property type="match status" value="1"/>
</dbReference>
<dbReference type="Gene3D" id="1.10.238.10">
    <property type="entry name" value="EF-hand"/>
    <property type="match status" value="2"/>
</dbReference>
<evidence type="ECO:0000256" key="2">
    <source>
        <dbReference type="ARBA" id="ARBA00022737"/>
    </source>
</evidence>
<protein>
    <recommendedName>
        <fullName evidence="4">EF-hand domain-containing protein</fullName>
    </recommendedName>
</protein>
<gene>
    <name evidence="5" type="ORF">LGLO00237_LOCUS12909</name>
</gene>
<organism evidence="5">
    <name type="scientific">Lotharella globosa</name>
    <dbReference type="NCBI Taxonomy" id="91324"/>
    <lineage>
        <taxon>Eukaryota</taxon>
        <taxon>Sar</taxon>
        <taxon>Rhizaria</taxon>
        <taxon>Cercozoa</taxon>
        <taxon>Chlorarachniophyceae</taxon>
        <taxon>Lotharella</taxon>
    </lineage>
</organism>
<dbReference type="SMART" id="SM00054">
    <property type="entry name" value="EFh"/>
    <property type="match status" value="4"/>
</dbReference>
<feature type="domain" description="EF-hand" evidence="4">
    <location>
        <begin position="125"/>
        <end position="160"/>
    </location>
</feature>
<dbReference type="EMBL" id="HBIV01017765">
    <property type="protein sequence ID" value="CAE0661318.1"/>
    <property type="molecule type" value="Transcribed_RNA"/>
</dbReference>
<evidence type="ECO:0000259" key="4">
    <source>
        <dbReference type="PROSITE" id="PS50222"/>
    </source>
</evidence>
<dbReference type="InterPro" id="IPR051581">
    <property type="entry name" value="Ca-bind"/>
</dbReference>
<dbReference type="PROSITE" id="PS00018">
    <property type="entry name" value="EF_HAND_1"/>
    <property type="match status" value="4"/>
</dbReference>
<dbReference type="SUPFAM" id="SSF47473">
    <property type="entry name" value="EF-hand"/>
    <property type="match status" value="3"/>
</dbReference>
<keyword evidence="2" id="KW-0677">Repeat</keyword>